<dbReference type="Proteomes" id="UP000251942">
    <property type="component" value="Unassembled WGS sequence"/>
</dbReference>
<keyword evidence="1" id="KW-0472">Membrane</keyword>
<evidence type="ECO:0000313" key="5">
    <source>
        <dbReference type="Proteomes" id="UP000251942"/>
    </source>
</evidence>
<dbReference type="Pfam" id="PF02405">
    <property type="entry name" value="MlaE"/>
    <property type="match status" value="1"/>
</dbReference>
<dbReference type="OrthoDB" id="5643267at2"/>
<evidence type="ECO:0000313" key="3">
    <source>
        <dbReference type="EMBL" id="SPX62458.1"/>
    </source>
</evidence>
<dbReference type="EMBL" id="UASS01000038">
    <property type="protein sequence ID" value="SPX62458.1"/>
    <property type="molecule type" value="Genomic_DNA"/>
</dbReference>
<dbReference type="AlphaFoldDB" id="A0A0W0THX9"/>
<gene>
    <name evidence="2" type="ORF">Lfee_2848</name>
    <name evidence="3" type="ORF">NCTC12022_03219</name>
</gene>
<dbReference type="PATRIC" id="fig|453.4.peg.3114"/>
<reference evidence="3 5" key="2">
    <citation type="submission" date="2018-06" db="EMBL/GenBank/DDBJ databases">
        <authorList>
            <consortium name="Pathogen Informatics"/>
            <person name="Doyle S."/>
        </authorList>
    </citation>
    <scope>NUCLEOTIDE SEQUENCE [LARGE SCALE GENOMIC DNA]</scope>
    <source>
        <strain evidence="3 5">NCTC12022</strain>
    </source>
</reference>
<reference evidence="2 4" key="1">
    <citation type="submission" date="2015-11" db="EMBL/GenBank/DDBJ databases">
        <title>Genomic analysis of 38 Legionella species identifies large and diverse effector repertoires.</title>
        <authorList>
            <person name="Burstein D."/>
            <person name="Amaro F."/>
            <person name="Zusman T."/>
            <person name="Lifshitz Z."/>
            <person name="Cohen O."/>
            <person name="Gilbert J.A."/>
            <person name="Pupko T."/>
            <person name="Shuman H.A."/>
            <person name="Segal G."/>
        </authorList>
    </citation>
    <scope>NUCLEOTIDE SEQUENCE [LARGE SCALE GENOMIC DNA]</scope>
    <source>
        <strain evidence="2 4">WO-44C</strain>
    </source>
</reference>
<evidence type="ECO:0000256" key="1">
    <source>
        <dbReference type="SAM" id="Phobius"/>
    </source>
</evidence>
<organism evidence="2 4">
    <name type="scientific">Legionella feeleii</name>
    <dbReference type="NCBI Taxonomy" id="453"/>
    <lineage>
        <taxon>Bacteria</taxon>
        <taxon>Pseudomonadati</taxon>
        <taxon>Pseudomonadota</taxon>
        <taxon>Gammaproteobacteria</taxon>
        <taxon>Legionellales</taxon>
        <taxon>Legionellaceae</taxon>
        <taxon>Legionella</taxon>
    </lineage>
</organism>
<dbReference type="InterPro" id="IPR030802">
    <property type="entry name" value="Permease_MalE"/>
</dbReference>
<proteinExistence type="predicted"/>
<dbReference type="RefSeq" id="WP_058447662.1">
    <property type="nucleotide sequence ID" value="NZ_CAAAHT010000042.1"/>
</dbReference>
<feature type="transmembrane region" description="Helical" evidence="1">
    <location>
        <begin position="193"/>
        <end position="216"/>
    </location>
</feature>
<keyword evidence="4" id="KW-1185">Reference proteome</keyword>
<feature type="transmembrane region" description="Helical" evidence="1">
    <location>
        <begin position="228"/>
        <end position="251"/>
    </location>
</feature>
<accession>A0A0W0THX9</accession>
<evidence type="ECO:0000313" key="2">
    <source>
        <dbReference type="EMBL" id="KTC95184.1"/>
    </source>
</evidence>
<dbReference type="GO" id="GO:0043190">
    <property type="term" value="C:ATP-binding cassette (ABC) transporter complex"/>
    <property type="evidence" value="ECO:0007669"/>
    <property type="project" value="InterPro"/>
</dbReference>
<evidence type="ECO:0000313" key="4">
    <source>
        <dbReference type="Proteomes" id="UP000054698"/>
    </source>
</evidence>
<keyword evidence="1" id="KW-0812">Transmembrane</keyword>
<name>A0A0W0THX9_9GAMM</name>
<dbReference type="Proteomes" id="UP000054698">
    <property type="component" value="Unassembled WGS sequence"/>
</dbReference>
<keyword evidence="1" id="KW-1133">Transmembrane helix</keyword>
<feature type="transmembrane region" description="Helical" evidence="1">
    <location>
        <begin position="151"/>
        <end position="173"/>
    </location>
</feature>
<protein>
    <submittedName>
        <fullName evidence="2 3">ABC transport system permease</fullName>
    </submittedName>
</protein>
<dbReference type="EMBL" id="LNYB01000085">
    <property type="protein sequence ID" value="KTC95184.1"/>
    <property type="molecule type" value="Genomic_DNA"/>
</dbReference>
<dbReference type="STRING" id="453.Lfee_2848"/>
<feature type="transmembrane region" description="Helical" evidence="1">
    <location>
        <begin position="6"/>
        <end position="25"/>
    </location>
</feature>
<sequence>MSIFRHFGLHIINAFHSFILVFRFLGHLLHSFTRIISGKVSVGWPNTMEFMYYAGVRPITSLVLICLIIGITVSQAVYFLLQPFNMHQRILPTVQNILTHEILPIVIGFILCIQMALHLINTRLEEHNRNPADFILTHVWPIIIGMNITSLILYIYLVSSIFVSSYISFHFLFGYTNNEFLIHILNSTTTFDLIYSFGKTLILCIIVGFSASYYYYETAVKNINLRKAISRILTRSSFWLIIASMFITYTFQG</sequence>
<feature type="transmembrane region" description="Helical" evidence="1">
    <location>
        <begin position="101"/>
        <end position="120"/>
    </location>
</feature>
<feature type="transmembrane region" description="Helical" evidence="1">
    <location>
        <begin position="59"/>
        <end position="81"/>
    </location>
</feature>